<protein>
    <submittedName>
        <fullName evidence="1">Peroxiredoxin</fullName>
    </submittedName>
</protein>
<dbReference type="InterPro" id="IPR003718">
    <property type="entry name" value="OsmC/Ohr_fam"/>
</dbReference>
<dbReference type="AlphaFoldDB" id="A0A1D2YS75"/>
<comment type="caution">
    <text evidence="1">The sequence shown here is derived from an EMBL/GenBank/DDBJ whole genome shotgun (WGS) entry which is preliminary data.</text>
</comment>
<dbReference type="STRING" id="337097.BHF71_04705"/>
<organism evidence="1 2">
    <name type="scientific">Vulcanibacillus modesticaldus</name>
    <dbReference type="NCBI Taxonomy" id="337097"/>
    <lineage>
        <taxon>Bacteria</taxon>
        <taxon>Bacillati</taxon>
        <taxon>Bacillota</taxon>
        <taxon>Bacilli</taxon>
        <taxon>Bacillales</taxon>
        <taxon>Bacillaceae</taxon>
        <taxon>Vulcanibacillus</taxon>
    </lineage>
</organism>
<dbReference type="Pfam" id="PF02566">
    <property type="entry name" value="OsmC"/>
    <property type="match status" value="1"/>
</dbReference>
<dbReference type="PANTHER" id="PTHR34352">
    <property type="entry name" value="PROTEIN YHFA"/>
    <property type="match status" value="1"/>
</dbReference>
<dbReference type="Gene3D" id="3.30.300.20">
    <property type="match status" value="1"/>
</dbReference>
<dbReference type="RefSeq" id="WP_069657675.1">
    <property type="nucleotide sequence ID" value="NZ_MIJF01000089.1"/>
</dbReference>
<dbReference type="EMBL" id="MIJF01000089">
    <property type="protein sequence ID" value="OEF96457.1"/>
    <property type="molecule type" value="Genomic_DNA"/>
</dbReference>
<dbReference type="OrthoDB" id="9804010at2"/>
<dbReference type="PANTHER" id="PTHR34352:SF1">
    <property type="entry name" value="PROTEIN YHFA"/>
    <property type="match status" value="1"/>
</dbReference>
<dbReference type="InterPro" id="IPR036102">
    <property type="entry name" value="OsmC/Ohrsf"/>
</dbReference>
<gene>
    <name evidence="1" type="ORF">BHF71_04705</name>
</gene>
<evidence type="ECO:0000313" key="2">
    <source>
        <dbReference type="Proteomes" id="UP000243739"/>
    </source>
</evidence>
<proteinExistence type="predicted"/>
<dbReference type="Gene3D" id="2.20.25.10">
    <property type="match status" value="1"/>
</dbReference>
<accession>A0A1D2YS75</accession>
<evidence type="ECO:0000313" key="1">
    <source>
        <dbReference type="EMBL" id="OEF96457.1"/>
    </source>
</evidence>
<name>A0A1D2YS75_9BACI</name>
<dbReference type="Proteomes" id="UP000243739">
    <property type="component" value="Unassembled WGS sequence"/>
</dbReference>
<reference evidence="1 2" key="1">
    <citation type="submission" date="2016-09" db="EMBL/GenBank/DDBJ databases">
        <title>Draft genome sequence for the type strain of Vulcanibacillus modesticaldus BR, a strictly anaerobic, moderately thermophilic, and nitrate-reducing bacterium from deep sea-hydrothermal vents of the Mid-Atlantic Ridge.</title>
        <authorList>
            <person name="Abin C.A."/>
            <person name="Hollibaugh J.T."/>
        </authorList>
    </citation>
    <scope>NUCLEOTIDE SEQUENCE [LARGE SCALE GENOMIC DNA]</scope>
    <source>
        <strain evidence="1 2">BR</strain>
    </source>
</reference>
<sequence>MKMNVEWKGNMMFEGEGGSGHSIVMDAAEKVGGENKGPRPMEMVLSGLGGCTGMDVVSILKKMRNTIETFKIEIDAKRAEEHPKRFTEINVHYVLTGPNLEKSKVEKAINLTQEKYCSVSKSLNAKITYSYEINGEKFE</sequence>
<keyword evidence="2" id="KW-1185">Reference proteome</keyword>
<dbReference type="InterPro" id="IPR015946">
    <property type="entry name" value="KH_dom-like_a/b"/>
</dbReference>
<dbReference type="SUPFAM" id="SSF82784">
    <property type="entry name" value="OsmC-like"/>
    <property type="match status" value="1"/>
</dbReference>